<dbReference type="InterPro" id="IPR001610">
    <property type="entry name" value="PAC"/>
</dbReference>
<dbReference type="SMART" id="SM00267">
    <property type="entry name" value="GGDEF"/>
    <property type="match status" value="1"/>
</dbReference>
<feature type="domain" description="PAC" evidence="3">
    <location>
        <begin position="288"/>
        <end position="340"/>
    </location>
</feature>
<dbReference type="InterPro" id="IPR035965">
    <property type="entry name" value="PAS-like_dom_sf"/>
</dbReference>
<dbReference type="Gene3D" id="3.30.450.20">
    <property type="entry name" value="PAS domain"/>
    <property type="match status" value="2"/>
</dbReference>
<dbReference type="CDD" id="cd00130">
    <property type="entry name" value="PAS"/>
    <property type="match status" value="2"/>
</dbReference>
<keyword evidence="7" id="KW-1185">Reference proteome</keyword>
<feature type="domain" description="PAC" evidence="3">
    <location>
        <begin position="418"/>
        <end position="470"/>
    </location>
</feature>
<dbReference type="CDD" id="cd01949">
    <property type="entry name" value="GGDEF"/>
    <property type="match status" value="1"/>
</dbReference>
<dbReference type="PANTHER" id="PTHR44757">
    <property type="entry name" value="DIGUANYLATE CYCLASE DGCP"/>
    <property type="match status" value="1"/>
</dbReference>
<dbReference type="PROSITE" id="PS50883">
    <property type="entry name" value="EAL"/>
    <property type="match status" value="1"/>
</dbReference>
<feature type="domain" description="EAL" evidence="4">
    <location>
        <begin position="644"/>
        <end position="899"/>
    </location>
</feature>
<sequence>MVILHPIRGITEASDEALREQFALLRVQIPLMYALLSINVLFLAAAIYHDVPPLYSLGFPAVLLLAIALRSIMWLLRRQDTATAPRIRRYLFGTLAAAVVLGVAFGAWGLLLLQMIEPARFTAVVLYLFVSSITCCYCLQALPAAGWAVLAFGTMPATFVLIFSGHPYDAGVGIPLVLAAALILWTLAHNRGAFDELLRSRAEMRNLVGALGDSQEHYRQSVALNPQIPWIADRTGSTIELSPRWSTLTGLSVEEGLGWQGAAALHPDDLPQVRERWQRALSGEEDHLDARYRLRHADGTYRWMRTRSFPRRDENGEVLAWYGTLEDIHDQMLAEQALQQSEERYRLASLATNDVIWDLRMDGSNVEWSSAVATVLGYPEALAGTSRDWWVERIHPEDRPHVLERFRDVETDASLRHWSLAFRFLAGSGTYLHLNARGYVVRDPSGRATRLIGALQDVTKQVLFERSLRRAAHYDALTGLPNRTLFAERLDAVLAQAHDEGKGVALAILDLDRFKMINDNLGHDAGDAMLSQLAVRLSQIIPPEGTVARLGGDEFAAILPGFDAETDPVGAVDALLSTARAPVSYKGRQLDLGFSVGVAVAFGHGEAPRDVHKRADLALYAAKKEGGGRIRCYRAELGFEAEREIQMLYDAREALRHDRIVPFYQPKISFHTGECVGFEALLRWHHEQVFRTPDEIAAALSDPGTSTQITDRILDKVIGDILAWEAEGLRFGRVAVNSSTHDFSRGDFAERILTRLERAGVAAHRIELEVTESVLTEQLSTSVESTLRTLSDAGVTIALDDFGTGYASLTHLKQFPVDVLKIDRSFIEQIDLRESEDAMIVRTILDLAKRLGILTVAEGIETASQARALAQWDCDVAQGYLFGRPTDAEAATRLLQNWNAAAALETFRGGV</sequence>
<dbReference type="EMBL" id="FXUI01000009">
    <property type="protein sequence ID" value="SMP76339.1"/>
    <property type="molecule type" value="Genomic_DNA"/>
</dbReference>
<feature type="domain" description="GGDEF" evidence="5">
    <location>
        <begin position="502"/>
        <end position="635"/>
    </location>
</feature>
<keyword evidence="1" id="KW-0472">Membrane</keyword>
<dbReference type="SMART" id="SM00052">
    <property type="entry name" value="EAL"/>
    <property type="match status" value="1"/>
</dbReference>
<dbReference type="Pfam" id="PF00990">
    <property type="entry name" value="GGDEF"/>
    <property type="match status" value="1"/>
</dbReference>
<dbReference type="CDD" id="cd01948">
    <property type="entry name" value="EAL"/>
    <property type="match status" value="1"/>
</dbReference>
<reference evidence="6 7" key="1">
    <citation type="submission" date="2017-05" db="EMBL/GenBank/DDBJ databases">
        <authorList>
            <person name="Varghese N."/>
            <person name="Submissions S."/>
        </authorList>
    </citation>
    <scope>NUCLEOTIDE SEQUENCE [LARGE SCALE GENOMIC DNA]</scope>
    <source>
        <strain evidence="6 7">SM16</strain>
    </source>
</reference>
<organism evidence="6 7">
    <name type="scientific">Novosphingobium panipatense</name>
    <dbReference type="NCBI Taxonomy" id="428991"/>
    <lineage>
        <taxon>Bacteria</taxon>
        <taxon>Pseudomonadati</taxon>
        <taxon>Pseudomonadota</taxon>
        <taxon>Alphaproteobacteria</taxon>
        <taxon>Sphingomonadales</taxon>
        <taxon>Sphingomonadaceae</taxon>
        <taxon>Novosphingobium</taxon>
    </lineage>
</organism>
<dbReference type="InterPro" id="IPR043128">
    <property type="entry name" value="Rev_trsase/Diguanyl_cyclase"/>
</dbReference>
<dbReference type="InterPro" id="IPR035919">
    <property type="entry name" value="EAL_sf"/>
</dbReference>
<dbReference type="InterPro" id="IPR000700">
    <property type="entry name" value="PAS-assoc_C"/>
</dbReference>
<dbReference type="NCBIfam" id="TIGR00254">
    <property type="entry name" value="GGDEF"/>
    <property type="match status" value="1"/>
</dbReference>
<dbReference type="Proteomes" id="UP001157910">
    <property type="component" value="Unassembled WGS sequence"/>
</dbReference>
<feature type="transmembrane region" description="Helical" evidence="1">
    <location>
        <begin position="29"/>
        <end position="48"/>
    </location>
</feature>
<gene>
    <name evidence="6" type="ORF">SAMN06296065_109104</name>
</gene>
<evidence type="ECO:0000313" key="6">
    <source>
        <dbReference type="EMBL" id="SMP76339.1"/>
    </source>
</evidence>
<dbReference type="PROSITE" id="PS50887">
    <property type="entry name" value="GGDEF"/>
    <property type="match status" value="1"/>
</dbReference>
<dbReference type="NCBIfam" id="TIGR00229">
    <property type="entry name" value="sensory_box"/>
    <property type="match status" value="2"/>
</dbReference>
<feature type="transmembrane region" description="Helical" evidence="1">
    <location>
        <begin position="146"/>
        <end position="164"/>
    </location>
</feature>
<dbReference type="InterPro" id="IPR029787">
    <property type="entry name" value="Nucleotide_cyclase"/>
</dbReference>
<dbReference type="PANTHER" id="PTHR44757:SF2">
    <property type="entry name" value="BIOFILM ARCHITECTURE MAINTENANCE PROTEIN MBAA"/>
    <property type="match status" value="1"/>
</dbReference>
<dbReference type="Gene3D" id="3.30.70.270">
    <property type="match status" value="1"/>
</dbReference>
<dbReference type="InterPro" id="IPR000014">
    <property type="entry name" value="PAS"/>
</dbReference>
<keyword evidence="1" id="KW-1133">Transmembrane helix</keyword>
<dbReference type="SUPFAM" id="SSF55785">
    <property type="entry name" value="PYP-like sensor domain (PAS domain)"/>
    <property type="match status" value="2"/>
</dbReference>
<dbReference type="Pfam" id="PF00563">
    <property type="entry name" value="EAL"/>
    <property type="match status" value="1"/>
</dbReference>
<evidence type="ECO:0000259" key="4">
    <source>
        <dbReference type="PROSITE" id="PS50883"/>
    </source>
</evidence>
<name>A0ABY1QPH2_9SPHN</name>
<dbReference type="SMART" id="SM00091">
    <property type="entry name" value="PAS"/>
    <property type="match status" value="2"/>
</dbReference>
<feature type="transmembrane region" description="Helical" evidence="1">
    <location>
        <begin position="170"/>
        <end position="188"/>
    </location>
</feature>
<keyword evidence="1" id="KW-0812">Transmembrane</keyword>
<dbReference type="PROSITE" id="PS50112">
    <property type="entry name" value="PAS"/>
    <property type="match status" value="2"/>
</dbReference>
<feature type="transmembrane region" description="Helical" evidence="1">
    <location>
        <begin position="89"/>
        <end position="113"/>
    </location>
</feature>
<dbReference type="InterPro" id="IPR052155">
    <property type="entry name" value="Biofilm_reg_signaling"/>
</dbReference>
<evidence type="ECO:0000313" key="7">
    <source>
        <dbReference type="Proteomes" id="UP001157910"/>
    </source>
</evidence>
<dbReference type="SMART" id="SM00086">
    <property type="entry name" value="PAC"/>
    <property type="match status" value="2"/>
</dbReference>
<dbReference type="InterPro" id="IPR013655">
    <property type="entry name" value="PAS_fold_3"/>
</dbReference>
<feature type="transmembrane region" description="Helical" evidence="1">
    <location>
        <begin position="54"/>
        <end position="77"/>
    </location>
</feature>
<evidence type="ECO:0000256" key="1">
    <source>
        <dbReference type="SAM" id="Phobius"/>
    </source>
</evidence>
<evidence type="ECO:0000259" key="5">
    <source>
        <dbReference type="PROSITE" id="PS50887"/>
    </source>
</evidence>
<evidence type="ECO:0000259" key="3">
    <source>
        <dbReference type="PROSITE" id="PS50113"/>
    </source>
</evidence>
<proteinExistence type="predicted"/>
<dbReference type="Pfam" id="PF08447">
    <property type="entry name" value="PAS_3"/>
    <property type="match status" value="2"/>
</dbReference>
<evidence type="ECO:0000259" key="2">
    <source>
        <dbReference type="PROSITE" id="PS50112"/>
    </source>
</evidence>
<dbReference type="InterPro" id="IPR001633">
    <property type="entry name" value="EAL_dom"/>
</dbReference>
<dbReference type="SUPFAM" id="SSF141868">
    <property type="entry name" value="EAL domain-like"/>
    <property type="match status" value="1"/>
</dbReference>
<dbReference type="InterPro" id="IPR000160">
    <property type="entry name" value="GGDEF_dom"/>
</dbReference>
<protein>
    <submittedName>
        <fullName evidence="6">PAS domain S-box-containing protein/diguanylate cyclase (GGDEF) domain-containing protein</fullName>
    </submittedName>
</protein>
<accession>A0ABY1QPH2</accession>
<comment type="caution">
    <text evidence="6">The sequence shown here is derived from an EMBL/GenBank/DDBJ whole genome shotgun (WGS) entry which is preliminary data.</text>
</comment>
<feature type="domain" description="PAS" evidence="2">
    <location>
        <begin position="341"/>
        <end position="413"/>
    </location>
</feature>
<dbReference type="Gene3D" id="3.20.20.450">
    <property type="entry name" value="EAL domain"/>
    <property type="match status" value="1"/>
</dbReference>
<dbReference type="SUPFAM" id="SSF55073">
    <property type="entry name" value="Nucleotide cyclase"/>
    <property type="match status" value="1"/>
</dbReference>
<feature type="domain" description="PAS" evidence="2">
    <location>
        <begin position="214"/>
        <end position="284"/>
    </location>
</feature>
<dbReference type="PROSITE" id="PS50113">
    <property type="entry name" value="PAC"/>
    <property type="match status" value="2"/>
</dbReference>